<dbReference type="SUPFAM" id="SSF51735">
    <property type="entry name" value="NAD(P)-binding Rossmann-fold domains"/>
    <property type="match status" value="1"/>
</dbReference>
<dbReference type="AlphaFoldDB" id="A0A497Y7M3"/>
<dbReference type="InterPro" id="IPR036291">
    <property type="entry name" value="NAD(P)-bd_dom_sf"/>
</dbReference>
<evidence type="ECO:0000256" key="1">
    <source>
        <dbReference type="SAM" id="Phobius"/>
    </source>
</evidence>
<reference evidence="2 3" key="1">
    <citation type="submission" date="2018-10" db="EMBL/GenBank/DDBJ databases">
        <title>Genomic Encyclopedia of Archaeal and Bacterial Type Strains, Phase II (KMG-II): from individual species to whole genera.</title>
        <authorList>
            <person name="Goeker M."/>
        </authorList>
    </citation>
    <scope>NUCLEOTIDE SEQUENCE [LARGE SCALE GENOMIC DNA]</scope>
    <source>
        <strain evidence="2 3">DSM 19624</strain>
    </source>
</reference>
<evidence type="ECO:0000313" key="2">
    <source>
        <dbReference type="EMBL" id="RLJ79554.1"/>
    </source>
</evidence>
<feature type="transmembrane region" description="Helical" evidence="1">
    <location>
        <begin position="6"/>
        <end position="27"/>
    </location>
</feature>
<keyword evidence="1" id="KW-1133">Transmembrane helix</keyword>
<evidence type="ECO:0000313" key="3">
    <source>
        <dbReference type="Proteomes" id="UP000273898"/>
    </source>
</evidence>
<dbReference type="Proteomes" id="UP000273898">
    <property type="component" value="Unassembled WGS sequence"/>
</dbReference>
<proteinExistence type="predicted"/>
<gene>
    <name evidence="2" type="ORF">BCL90_0257</name>
</gene>
<organism evidence="2 3">
    <name type="scientific">Pedobacter alluvionis</name>
    <dbReference type="NCBI Taxonomy" id="475253"/>
    <lineage>
        <taxon>Bacteria</taxon>
        <taxon>Pseudomonadati</taxon>
        <taxon>Bacteroidota</taxon>
        <taxon>Sphingobacteriia</taxon>
        <taxon>Sphingobacteriales</taxon>
        <taxon>Sphingobacteriaceae</taxon>
        <taxon>Pedobacter</taxon>
    </lineage>
</organism>
<keyword evidence="1" id="KW-0472">Membrane</keyword>
<accession>A0A497Y7M3</accession>
<keyword evidence="1" id="KW-0812">Transmembrane</keyword>
<dbReference type="EMBL" id="RCCK01000010">
    <property type="protein sequence ID" value="RLJ79554.1"/>
    <property type="molecule type" value="Genomic_DNA"/>
</dbReference>
<sequence>MEAVSIKVAIVTGGASGLGLAISRLLYVNHRAS</sequence>
<dbReference type="Gene3D" id="3.40.50.720">
    <property type="entry name" value="NAD(P)-binding Rossmann-like Domain"/>
    <property type="match status" value="1"/>
</dbReference>
<protein>
    <submittedName>
        <fullName evidence="2">Uncharacterized protein</fullName>
    </submittedName>
</protein>
<name>A0A497Y7M3_9SPHI</name>
<comment type="caution">
    <text evidence="2">The sequence shown here is derived from an EMBL/GenBank/DDBJ whole genome shotgun (WGS) entry which is preliminary data.</text>
</comment>